<comment type="caution">
    <text evidence="2">The sequence shown here is derived from an EMBL/GenBank/DDBJ whole genome shotgun (WGS) entry which is preliminary data.</text>
</comment>
<organism evidence="2 3">
    <name type="scientific">Henriciella pelagia</name>
    <dbReference type="NCBI Taxonomy" id="1977912"/>
    <lineage>
        <taxon>Bacteria</taxon>
        <taxon>Pseudomonadati</taxon>
        <taxon>Pseudomonadota</taxon>
        <taxon>Alphaproteobacteria</taxon>
        <taxon>Hyphomonadales</taxon>
        <taxon>Hyphomonadaceae</taxon>
        <taxon>Henriciella</taxon>
    </lineage>
</organism>
<dbReference type="Pfam" id="PF11233">
    <property type="entry name" value="DUF3035"/>
    <property type="match status" value="1"/>
</dbReference>
<keyword evidence="1" id="KW-0732">Signal</keyword>
<evidence type="ECO:0000256" key="1">
    <source>
        <dbReference type="SAM" id="SignalP"/>
    </source>
</evidence>
<accession>A0ABQ1JH91</accession>
<feature type="chain" id="PRO_5047518236" description="DUF3035 domain-containing protein" evidence="1">
    <location>
        <begin position="25"/>
        <end position="159"/>
    </location>
</feature>
<protein>
    <recommendedName>
        <fullName evidence="4">DUF3035 domain-containing protein</fullName>
    </recommendedName>
</protein>
<evidence type="ECO:0000313" key="3">
    <source>
        <dbReference type="Proteomes" id="UP000628854"/>
    </source>
</evidence>
<sequence length="159" mass="15824">MKKAILTSAAMGALLASGGCSVFGGGGGSPGPDEFRVVTKAPLSVPPEYSLRPPTAGTTVPAEADPSRAPVATAFGTTIGQDASAVERALVAAAGANAVNPMIRSVIDYEEAGIVRKSREDADAILSSRGDASVEDAATGDAQVSIARGSGERIKLPGT</sequence>
<name>A0ABQ1JH91_9PROT</name>
<evidence type="ECO:0008006" key="4">
    <source>
        <dbReference type="Google" id="ProtNLM"/>
    </source>
</evidence>
<feature type="signal peptide" evidence="1">
    <location>
        <begin position="1"/>
        <end position="24"/>
    </location>
</feature>
<dbReference type="InterPro" id="IPR021395">
    <property type="entry name" value="DUF3035"/>
</dbReference>
<dbReference type="EMBL" id="BMKF01000001">
    <property type="protein sequence ID" value="GGB66504.1"/>
    <property type="molecule type" value="Genomic_DNA"/>
</dbReference>
<reference evidence="3" key="1">
    <citation type="journal article" date="2019" name="Int. J. Syst. Evol. Microbiol.">
        <title>The Global Catalogue of Microorganisms (GCM) 10K type strain sequencing project: providing services to taxonomists for standard genome sequencing and annotation.</title>
        <authorList>
            <consortium name="The Broad Institute Genomics Platform"/>
            <consortium name="The Broad Institute Genome Sequencing Center for Infectious Disease"/>
            <person name="Wu L."/>
            <person name="Ma J."/>
        </authorList>
    </citation>
    <scope>NUCLEOTIDE SEQUENCE [LARGE SCALE GENOMIC DNA]</scope>
    <source>
        <strain evidence="3">CGMCC 1.15928</strain>
    </source>
</reference>
<evidence type="ECO:0000313" key="2">
    <source>
        <dbReference type="EMBL" id="GGB66504.1"/>
    </source>
</evidence>
<gene>
    <name evidence="2" type="ORF">GCM10011503_14120</name>
</gene>
<dbReference type="PROSITE" id="PS51257">
    <property type="entry name" value="PROKAR_LIPOPROTEIN"/>
    <property type="match status" value="1"/>
</dbReference>
<keyword evidence="3" id="KW-1185">Reference proteome</keyword>
<dbReference type="RefSeq" id="WP_084394608.1">
    <property type="nucleotide sequence ID" value="NZ_BMKF01000001.1"/>
</dbReference>
<dbReference type="Proteomes" id="UP000628854">
    <property type="component" value="Unassembled WGS sequence"/>
</dbReference>
<proteinExistence type="predicted"/>